<name>A0ABU7L198_9ACTN</name>
<feature type="compositionally biased region" description="Pro residues" evidence="1">
    <location>
        <begin position="134"/>
        <end position="152"/>
    </location>
</feature>
<protein>
    <submittedName>
        <fullName evidence="2">Uncharacterized protein</fullName>
    </submittedName>
</protein>
<feature type="compositionally biased region" description="Basic and acidic residues" evidence="1">
    <location>
        <begin position="114"/>
        <end position="129"/>
    </location>
</feature>
<sequence>MAENTGRDGGSGAGRGDAPDLIDDALRLVDTLQRRLLVAGVKRGVAAVTSPPPAKGDVWEEAIRLESEEERPPLEEVLDIVRRSAPEVAGHLGRAGLAAFDALGRTWGVVERSLEQGRADDAGHREAGKDPAAAEPPAPSPSSPSSPAPAPDGAPETSDGQAGAGERG</sequence>
<gene>
    <name evidence="2" type="ORF">Q8A49_31420</name>
</gene>
<proteinExistence type="predicted"/>
<evidence type="ECO:0000256" key="1">
    <source>
        <dbReference type="SAM" id="MobiDB-lite"/>
    </source>
</evidence>
<dbReference type="Proteomes" id="UP001348641">
    <property type="component" value="Unassembled WGS sequence"/>
</dbReference>
<evidence type="ECO:0000313" key="3">
    <source>
        <dbReference type="Proteomes" id="UP001348641"/>
    </source>
</evidence>
<accession>A0ABU7L198</accession>
<evidence type="ECO:0000313" key="2">
    <source>
        <dbReference type="EMBL" id="MEE2055019.1"/>
    </source>
</evidence>
<organism evidence="2 3">
    <name type="scientific">Nocardiopsis tropica</name>
    <dbReference type="NCBI Taxonomy" id="109330"/>
    <lineage>
        <taxon>Bacteria</taxon>
        <taxon>Bacillati</taxon>
        <taxon>Actinomycetota</taxon>
        <taxon>Actinomycetes</taxon>
        <taxon>Streptosporangiales</taxon>
        <taxon>Nocardiopsidaceae</taxon>
        <taxon>Nocardiopsis</taxon>
    </lineage>
</organism>
<dbReference type="EMBL" id="JAUUCC010000143">
    <property type="protein sequence ID" value="MEE2055019.1"/>
    <property type="molecule type" value="Genomic_DNA"/>
</dbReference>
<feature type="region of interest" description="Disordered" evidence="1">
    <location>
        <begin position="1"/>
        <end position="20"/>
    </location>
</feature>
<comment type="caution">
    <text evidence="2">The sequence shown here is derived from an EMBL/GenBank/DDBJ whole genome shotgun (WGS) entry which is preliminary data.</text>
</comment>
<reference evidence="2 3" key="1">
    <citation type="submission" date="2023-07" db="EMBL/GenBank/DDBJ databases">
        <authorList>
            <person name="Girao M."/>
            <person name="Carvalho M.F."/>
        </authorList>
    </citation>
    <scope>NUCLEOTIDE SEQUENCE [LARGE SCALE GENOMIC DNA]</scope>
    <source>
        <strain evidence="2 3">66/93</strain>
    </source>
</reference>
<dbReference type="RefSeq" id="WP_330161818.1">
    <property type="nucleotide sequence ID" value="NZ_BAAAJA010000010.1"/>
</dbReference>
<feature type="region of interest" description="Disordered" evidence="1">
    <location>
        <begin position="114"/>
        <end position="168"/>
    </location>
</feature>